<dbReference type="AlphaFoldDB" id="A0A166B7P7"/>
<dbReference type="EMBL" id="KV417648">
    <property type="protein sequence ID" value="KZP12359.1"/>
    <property type="molecule type" value="Genomic_DNA"/>
</dbReference>
<reference evidence="1 2" key="1">
    <citation type="journal article" date="2016" name="Mol. Biol. Evol.">
        <title>Comparative Genomics of Early-Diverging Mushroom-Forming Fungi Provides Insights into the Origins of Lignocellulose Decay Capabilities.</title>
        <authorList>
            <person name="Nagy L.G."/>
            <person name="Riley R."/>
            <person name="Tritt A."/>
            <person name="Adam C."/>
            <person name="Daum C."/>
            <person name="Floudas D."/>
            <person name="Sun H."/>
            <person name="Yadav J.S."/>
            <person name="Pangilinan J."/>
            <person name="Larsson K.H."/>
            <person name="Matsuura K."/>
            <person name="Barry K."/>
            <person name="Labutti K."/>
            <person name="Kuo R."/>
            <person name="Ohm R.A."/>
            <person name="Bhattacharya S.S."/>
            <person name="Shirouzu T."/>
            <person name="Yoshinaga Y."/>
            <person name="Martin F.M."/>
            <person name="Grigoriev I.V."/>
            <person name="Hibbett D.S."/>
        </authorList>
    </citation>
    <scope>NUCLEOTIDE SEQUENCE [LARGE SCALE GENOMIC DNA]</scope>
    <source>
        <strain evidence="1 2">CBS 109695</strain>
    </source>
</reference>
<evidence type="ECO:0000313" key="1">
    <source>
        <dbReference type="EMBL" id="KZP12359.1"/>
    </source>
</evidence>
<name>A0A166B7P7_9AGAM</name>
<gene>
    <name evidence="1" type="ORF">FIBSPDRAFT_158458</name>
</gene>
<organism evidence="1 2">
    <name type="scientific">Athelia psychrophila</name>
    <dbReference type="NCBI Taxonomy" id="1759441"/>
    <lineage>
        <taxon>Eukaryota</taxon>
        <taxon>Fungi</taxon>
        <taxon>Dikarya</taxon>
        <taxon>Basidiomycota</taxon>
        <taxon>Agaricomycotina</taxon>
        <taxon>Agaricomycetes</taxon>
        <taxon>Agaricomycetidae</taxon>
        <taxon>Atheliales</taxon>
        <taxon>Atheliaceae</taxon>
        <taxon>Athelia</taxon>
    </lineage>
</organism>
<accession>A0A166B7P7</accession>
<proteinExistence type="predicted"/>
<dbReference type="Proteomes" id="UP000076532">
    <property type="component" value="Unassembled WGS sequence"/>
</dbReference>
<protein>
    <submittedName>
        <fullName evidence="1">Uncharacterized protein</fullName>
    </submittedName>
</protein>
<evidence type="ECO:0000313" key="2">
    <source>
        <dbReference type="Proteomes" id="UP000076532"/>
    </source>
</evidence>
<sequence length="106" mass="10912">MLVGCSSHRSCCDACSESAAALAVASLSCSSTIQAGQLLVLPLRPGLQGHPSSSIPFRGTWASPAVQFACGLFGTSEQAPGGAYAWHKSNHLMSFSSICSRLRIGA</sequence>
<keyword evidence="2" id="KW-1185">Reference proteome</keyword>